<dbReference type="GO" id="GO:0015074">
    <property type="term" value="P:DNA integration"/>
    <property type="evidence" value="ECO:0007669"/>
    <property type="project" value="InterPro"/>
</dbReference>
<dbReference type="PANTHER" id="PTHR30349">
    <property type="entry name" value="PHAGE INTEGRASE-RELATED"/>
    <property type="match status" value="1"/>
</dbReference>
<reference evidence="3 4" key="1">
    <citation type="submission" date="2013-01" db="EMBL/GenBank/DDBJ databases">
        <authorList>
            <person name="Bench S."/>
        </authorList>
    </citation>
    <scope>NUCLEOTIDE SEQUENCE [LARGE SCALE GENOMIC DNA]</scope>
    <source>
        <strain evidence="3 4">WH 0402</strain>
    </source>
</reference>
<sequence>MDIIFVALLVVKIVQKAAQRAGIEGQVSPHWLRHSHASHSLDHGAPLSLVQQTLGHSSIATTEKYLHAKPDDSSGMYLEF</sequence>
<evidence type="ECO:0000313" key="4">
    <source>
        <dbReference type="Proteomes" id="UP000018130"/>
    </source>
</evidence>
<dbReference type="Proteomes" id="UP000018130">
    <property type="component" value="Unassembled WGS sequence"/>
</dbReference>
<gene>
    <name evidence="3" type="ORF">CWATWH0402_865</name>
</gene>
<dbReference type="PROSITE" id="PS51898">
    <property type="entry name" value="TYR_RECOMBINASE"/>
    <property type="match status" value="1"/>
</dbReference>
<proteinExistence type="predicted"/>
<keyword evidence="1" id="KW-0233">DNA recombination</keyword>
<dbReference type="InterPro" id="IPR011010">
    <property type="entry name" value="DNA_brk_join_enz"/>
</dbReference>
<evidence type="ECO:0000259" key="2">
    <source>
        <dbReference type="PROSITE" id="PS51898"/>
    </source>
</evidence>
<reference evidence="3 4" key="2">
    <citation type="submission" date="2013-09" db="EMBL/GenBank/DDBJ databases">
        <title>Whole genome comparison of six Crocosphaera watsonii strains with differing phenotypes.</title>
        <authorList>
            <person name="Bench S.R."/>
            <person name="Heller P."/>
            <person name="Frank I."/>
            <person name="Arciniega M."/>
            <person name="Shilova I.N."/>
            <person name="Zehr J.P."/>
        </authorList>
    </citation>
    <scope>NUCLEOTIDE SEQUENCE [LARGE SCALE GENOMIC DNA]</scope>
    <source>
        <strain evidence="3 4">WH 0402</strain>
    </source>
</reference>
<protein>
    <submittedName>
        <fullName evidence="3">Integrase</fullName>
    </submittedName>
</protein>
<accession>T2JZ45</accession>
<feature type="domain" description="Tyr recombinase" evidence="2">
    <location>
        <begin position="1"/>
        <end position="78"/>
    </location>
</feature>
<dbReference type="Gene3D" id="1.10.443.10">
    <property type="entry name" value="Intergrase catalytic core"/>
    <property type="match status" value="1"/>
</dbReference>
<dbReference type="SUPFAM" id="SSF56349">
    <property type="entry name" value="DNA breaking-rejoining enzymes"/>
    <property type="match status" value="1"/>
</dbReference>
<dbReference type="InterPro" id="IPR050090">
    <property type="entry name" value="Tyrosine_recombinase_XerCD"/>
</dbReference>
<organism evidence="3 4">
    <name type="scientific">Crocosphaera watsonii WH 0402</name>
    <dbReference type="NCBI Taxonomy" id="1284629"/>
    <lineage>
        <taxon>Bacteria</taxon>
        <taxon>Bacillati</taxon>
        <taxon>Cyanobacteriota</taxon>
        <taxon>Cyanophyceae</taxon>
        <taxon>Oscillatoriophycideae</taxon>
        <taxon>Chroococcales</taxon>
        <taxon>Aphanothecaceae</taxon>
        <taxon>Crocosphaera</taxon>
    </lineage>
</organism>
<name>T2JZ45_CROWT</name>
<evidence type="ECO:0000313" key="3">
    <source>
        <dbReference type="EMBL" id="CCQ71038.1"/>
    </source>
</evidence>
<dbReference type="InterPro" id="IPR013762">
    <property type="entry name" value="Integrase-like_cat_sf"/>
</dbReference>
<dbReference type="GO" id="GO:0006310">
    <property type="term" value="P:DNA recombination"/>
    <property type="evidence" value="ECO:0007669"/>
    <property type="project" value="UniProtKB-KW"/>
</dbReference>
<dbReference type="PANTHER" id="PTHR30349:SF81">
    <property type="entry name" value="TYROSINE RECOMBINASE XERC"/>
    <property type="match status" value="1"/>
</dbReference>
<dbReference type="EMBL" id="CAQN01001335">
    <property type="protein sequence ID" value="CCQ71038.1"/>
    <property type="molecule type" value="Genomic_DNA"/>
</dbReference>
<dbReference type="GO" id="GO:0003677">
    <property type="term" value="F:DNA binding"/>
    <property type="evidence" value="ECO:0007669"/>
    <property type="project" value="InterPro"/>
</dbReference>
<dbReference type="Pfam" id="PF00589">
    <property type="entry name" value="Phage_integrase"/>
    <property type="match status" value="1"/>
</dbReference>
<evidence type="ECO:0000256" key="1">
    <source>
        <dbReference type="ARBA" id="ARBA00023172"/>
    </source>
</evidence>
<comment type="caution">
    <text evidence="3">The sequence shown here is derived from an EMBL/GenBank/DDBJ whole genome shotgun (WGS) entry which is preliminary data.</text>
</comment>
<dbReference type="RefSeq" id="WP_269432897.1">
    <property type="nucleotide sequence ID" value="NZ_CAQN01001335.1"/>
</dbReference>
<dbReference type="AlphaFoldDB" id="T2JZ45"/>
<dbReference type="InterPro" id="IPR002104">
    <property type="entry name" value="Integrase_catalytic"/>
</dbReference>